<dbReference type="PANTHER" id="PTHR21007:SF5">
    <property type="entry name" value="LIVER-EXPRESSED ANTIMICROBIAL PEPTIDE 2"/>
    <property type="match status" value="1"/>
</dbReference>
<dbReference type="Ensembl" id="ENSTMTT00000005788.1">
    <property type="protein sequence ID" value="ENSTMTP00000005600.1"/>
    <property type="gene ID" value="ENSTMTG00000004162.1"/>
</dbReference>
<keyword evidence="3" id="KW-1185">Reference proteome</keyword>
<dbReference type="AlphaFoldDB" id="A0A674IA30"/>
<evidence type="ECO:0000256" key="1">
    <source>
        <dbReference type="SAM" id="SignalP"/>
    </source>
</evidence>
<proteinExistence type="predicted"/>
<evidence type="ECO:0000313" key="3">
    <source>
        <dbReference type="Proteomes" id="UP000472274"/>
    </source>
</evidence>
<dbReference type="InParanoid" id="A0A674IA30"/>
<evidence type="ECO:0000313" key="2">
    <source>
        <dbReference type="Ensembl" id="ENSTMTP00000005600.1"/>
    </source>
</evidence>
<dbReference type="Pfam" id="PF07359">
    <property type="entry name" value="LEAP-2"/>
    <property type="match status" value="1"/>
</dbReference>
<dbReference type="GO" id="GO:0042742">
    <property type="term" value="P:defense response to bacterium"/>
    <property type="evidence" value="ECO:0007669"/>
    <property type="project" value="InterPro"/>
</dbReference>
<name>A0A674IA30_9SAUR</name>
<keyword evidence="1" id="KW-0732">Signal</keyword>
<dbReference type="InterPro" id="IPR009955">
    <property type="entry name" value="LEAP-2"/>
</dbReference>
<protein>
    <submittedName>
        <fullName evidence="2">Uncharacterized protein</fullName>
    </submittedName>
</protein>
<dbReference type="Proteomes" id="UP000472274">
    <property type="component" value="Unplaced"/>
</dbReference>
<feature type="signal peptide" evidence="1">
    <location>
        <begin position="1"/>
        <end position="37"/>
    </location>
</feature>
<dbReference type="GeneTree" id="ENSGT00950000185662"/>
<reference evidence="2" key="1">
    <citation type="submission" date="2025-08" db="UniProtKB">
        <authorList>
            <consortium name="Ensembl"/>
        </authorList>
    </citation>
    <scope>IDENTIFICATION</scope>
</reference>
<dbReference type="PANTHER" id="PTHR21007">
    <property type="entry name" value="LIVER EXPRESSED ANTIMICROBIAL PEPTIDE 2"/>
    <property type="match status" value="1"/>
</dbReference>
<reference evidence="2" key="2">
    <citation type="submission" date="2025-09" db="UniProtKB">
        <authorList>
            <consortium name="Ensembl"/>
        </authorList>
    </citation>
    <scope>IDENTIFICATION</scope>
</reference>
<sequence>MGLCPPELLPAPPQPGPWNARWPPLMLVLLPFQLSLSQGPDGGPARHRAVRMTPFWRMVGSKPLGAYCQHGLECSTKMCR</sequence>
<dbReference type="GO" id="GO:0061844">
    <property type="term" value="P:antimicrobial humoral immune response mediated by antimicrobial peptide"/>
    <property type="evidence" value="ECO:0007669"/>
    <property type="project" value="TreeGrafter"/>
</dbReference>
<feature type="chain" id="PRO_5025630379" evidence="1">
    <location>
        <begin position="38"/>
        <end position="80"/>
    </location>
</feature>
<accession>A0A674IA30</accession>
<organism evidence="2 3">
    <name type="scientific">Terrapene triunguis</name>
    <name type="common">Three-toed box turtle</name>
    <dbReference type="NCBI Taxonomy" id="2587831"/>
    <lineage>
        <taxon>Eukaryota</taxon>
        <taxon>Metazoa</taxon>
        <taxon>Chordata</taxon>
        <taxon>Craniata</taxon>
        <taxon>Vertebrata</taxon>
        <taxon>Euteleostomi</taxon>
        <taxon>Archelosauria</taxon>
        <taxon>Testudinata</taxon>
        <taxon>Testudines</taxon>
        <taxon>Cryptodira</taxon>
        <taxon>Durocryptodira</taxon>
        <taxon>Testudinoidea</taxon>
        <taxon>Emydidae</taxon>
        <taxon>Terrapene</taxon>
    </lineage>
</organism>
<dbReference type="Gene3D" id="4.10.40.50">
    <property type="match status" value="1"/>
</dbReference>